<name>A0ABY5I376_9FIRM</name>
<feature type="active site" description="Proton acceptor for HNH nuclease domain" evidence="13">
    <location>
        <position position="496"/>
    </location>
</feature>
<dbReference type="InterPro" id="IPR036397">
    <property type="entry name" value="RNaseH_sf"/>
</dbReference>
<dbReference type="Pfam" id="PF18061">
    <property type="entry name" value="CRISPR_Cas9_WED"/>
    <property type="match status" value="1"/>
</dbReference>
<evidence type="ECO:0000259" key="14">
    <source>
        <dbReference type="PROSITE" id="PS51749"/>
    </source>
</evidence>
<comment type="similarity">
    <text evidence="13">Belongs to the CRISPR-associated Cas9 family.</text>
</comment>
<sequence>MKKLLKQSGLMDDDYVSLQNPYEIRCKGLTEKLTNEELCCSILHITKCRGTVLEISADETKDEETTKGVLSKNAALLKDHFVCEIQLERLKNEGKIRGVENNFQTEDYLKELTTILEHQDLADDMKEKILHLVARRRRYDQGPGSEKSPTQYGSFRVVDGQVVQVNLIDMMRGKCSVYPNELRAPKQSYTAELFNLLNDLNNLTIHSEKMSCDDKQRIIDFVDEKGNITNKQLCKLLEVAEEDITGFRIDKNNKSLLTEFKGYGKVLKVFKKHHQEQLLSDKTIVDDIMEICTKAKGIDERKTEIFKLYPQLSEELVDDLASMKGISGYHSLSLKIMRELNEEMMKTELNQMQLLHQLELHNKHRKSLNGMKKIYPDDEAILSPVAKRAHRETFKVINKLREIYGEFDSIVIETTRDKNSDEQKKRIKDGQKFNENTNKQVNELLMKQGIDSDHVNAMTKLKIRLYLEQDGKTAYTQKDIDLNLLIHDKNAYEVDHIIPISISLDDSYSNKVLVSHYENQIKSNMTPIQTFLKGAFDGGSLEQFRYFVKNNKNMQRKKKNYLLYEKDITKFSDIQEFINRNLIDTSYACRSVMNTLQHYFKDNEIPTKVHTIKGQATSTFRKKIHLQKERDDDYFHHAIDALIVASLKKLNLVNSYLMKYDFNQLYDEKTGEILKVPEEKKYLEPQYIAFVAELKNIYEESYKYNLGIMKKEDMHYPLIKVSHKIDTKPNRQIADETIYSTRFVNGAEMLVEKVKNIYDPKEKAAITLVNNIINNETDKYIMASKDPQTFNKIKEVVMNHFETYKESKEYYIINKGKYELKSTNPLTLYFEEFGPITKYAKKNNGPAIHSMKFYSEKLGNHISITHHYDVHDKKVIMKQISPYRTDFYLSPQGKYKFVTVRYKDVFYKASIGKFVISQEWYDDEKAKKGIDDNWKFVCSMHRDELIGIVKKAGDKYIYDASKEQNGDVLYHDGIHYEILKFTATNDDKKGTFEVKPITCYYKKRLTPTIGTCIKITKFATDVLGNMYEIKENVLKLEFE</sequence>
<dbReference type="Pfam" id="PF13395">
    <property type="entry name" value="HNH_4"/>
    <property type="match status" value="1"/>
</dbReference>
<dbReference type="GO" id="GO:0004519">
    <property type="term" value="F:endonuclease activity"/>
    <property type="evidence" value="ECO:0007669"/>
    <property type="project" value="UniProtKB-KW"/>
</dbReference>
<proteinExistence type="inferred from homology"/>
<evidence type="ECO:0000256" key="13">
    <source>
        <dbReference type="HAMAP-Rule" id="MF_01480"/>
    </source>
</evidence>
<keyword evidence="4" id="KW-0479">Metal-binding</keyword>
<dbReference type="InterPro" id="IPR040619">
    <property type="entry name" value="Cas9_alpha-helical_lobe"/>
</dbReference>
<keyword evidence="5 13" id="KW-0255">Endonuclease</keyword>
<reference evidence="15" key="1">
    <citation type="submission" date="2022-07" db="EMBL/GenBank/DDBJ databases">
        <title>Faecal culturing of patients with breast cancer.</title>
        <authorList>
            <person name="Teng N.M.Y."/>
            <person name="Kiu R."/>
            <person name="Evans R."/>
            <person name="Baker D.J."/>
            <person name="Zenner C."/>
            <person name="Robinson S.D."/>
            <person name="Hall L.J."/>
        </authorList>
    </citation>
    <scope>NUCLEOTIDE SEQUENCE</scope>
    <source>
        <strain evidence="15">LH1062</strain>
    </source>
</reference>
<evidence type="ECO:0000256" key="9">
    <source>
        <dbReference type="ARBA" id="ARBA00023118"/>
    </source>
</evidence>
<dbReference type="EMBL" id="CP101620">
    <property type="protein sequence ID" value="UTY39232.1"/>
    <property type="molecule type" value="Genomic_DNA"/>
</dbReference>
<evidence type="ECO:0000256" key="1">
    <source>
        <dbReference type="ARBA" id="ARBA00001946"/>
    </source>
</evidence>
<evidence type="ECO:0000256" key="8">
    <source>
        <dbReference type="ARBA" id="ARBA00022884"/>
    </source>
</evidence>
<dbReference type="Pfam" id="PF18070">
    <property type="entry name" value="Cas9_PI2"/>
    <property type="match status" value="1"/>
</dbReference>
<evidence type="ECO:0000256" key="6">
    <source>
        <dbReference type="ARBA" id="ARBA00022801"/>
    </source>
</evidence>
<dbReference type="Gene3D" id="3.30.420.10">
    <property type="entry name" value="Ribonuclease H-like superfamily/Ribonuclease H"/>
    <property type="match status" value="2"/>
</dbReference>
<accession>A0ABY5I376</accession>
<dbReference type="EC" id="3.1.-.-" evidence="13"/>
<dbReference type="InterPro" id="IPR003615">
    <property type="entry name" value="HNH_nuc"/>
</dbReference>
<comment type="domain">
    <text evidence="13">Has 2 endonuclease domains. The discontinuous RuvC-like domain cleaves the target DNA noncomplementary to crRNA while the HNH nuclease domain cleaves the target DNA complementary to crRNA.</text>
</comment>
<dbReference type="InterPro" id="IPR028629">
    <property type="entry name" value="Cas9"/>
</dbReference>
<evidence type="ECO:0000313" key="15">
    <source>
        <dbReference type="EMBL" id="UTY39232.1"/>
    </source>
</evidence>
<dbReference type="Pfam" id="PF18470">
    <property type="entry name" value="Cas9_a"/>
    <property type="match status" value="1"/>
</dbReference>
<gene>
    <name evidence="13 15" type="primary">cas9</name>
    <name evidence="15" type="ORF">NMU03_17075</name>
</gene>
<evidence type="ECO:0000256" key="5">
    <source>
        <dbReference type="ARBA" id="ARBA00022759"/>
    </source>
</evidence>
<dbReference type="InterPro" id="IPR040555">
    <property type="entry name" value="Cas9_PI2"/>
</dbReference>
<dbReference type="HAMAP" id="MF_01480">
    <property type="entry name" value="Cas9"/>
    <property type="match status" value="1"/>
</dbReference>
<dbReference type="Pfam" id="PF18541">
    <property type="entry name" value="RuvC_III"/>
    <property type="match status" value="1"/>
</dbReference>
<evidence type="ECO:0000256" key="2">
    <source>
        <dbReference type="ARBA" id="ARBA00005244"/>
    </source>
</evidence>
<comment type="subunit">
    <text evidence="12 13">Monomer. Binds crRNA and tracrRNA.</text>
</comment>
<evidence type="ECO:0000256" key="7">
    <source>
        <dbReference type="ARBA" id="ARBA00022842"/>
    </source>
</evidence>
<dbReference type="NCBIfam" id="TIGR01865">
    <property type="entry name" value="cas_Csn1"/>
    <property type="match status" value="1"/>
</dbReference>
<dbReference type="PROSITE" id="PS51749">
    <property type="entry name" value="HNH_CAS9"/>
    <property type="match status" value="1"/>
</dbReference>
<comment type="function">
    <text evidence="13">CRISPR (clustered regularly interspaced short palindromic repeat) is an adaptive immune system that provides protection against mobile genetic elements (viruses, transposable elements and conjugative plasmids). CRISPR clusters contain spacers, sequences complementary to antecedent mobile elements, and target invading nucleic acids. CRISPR clusters are transcribed and processed into CRISPR RNA (crRNA). In type II CRISPR systems correct processing of pre-crRNA requires a trans-encoded small RNA (tracrRNA), endogenous ribonuclease 3 (rnc) and this protein. The tracrRNA serves as a guide for ribonuclease 3-aided processing of pre-crRNA. Subsequently Cas9/crRNA/tracrRNA endonucleolytically cleaves linear or circular dsDNA target complementary to the spacer; Cas9 is inactive in the absence of the 2 guide RNAs (gRNA). Cas9 recognizes the protospacer adjacent motif (PAM) in the CRISPR repeat sequences to help distinguish self versus nonself, as targets within the bacterial CRISPR locus do not have PAMs. PAM recognition is also required for catalytic activity.</text>
</comment>
<keyword evidence="11" id="KW-0464">Manganese</keyword>
<keyword evidence="8 13" id="KW-0694">RNA-binding</keyword>
<keyword evidence="7" id="KW-0460">Magnesium</keyword>
<evidence type="ECO:0000256" key="4">
    <source>
        <dbReference type="ARBA" id="ARBA00022723"/>
    </source>
</evidence>
<evidence type="ECO:0000256" key="10">
    <source>
        <dbReference type="ARBA" id="ARBA00023125"/>
    </source>
</evidence>
<comment type="caution">
    <text evidence="13">Lacks conserved residue(s) required for the propagation of feature annotation.</text>
</comment>
<feature type="domain" description="HNH Cas9-type" evidence="14">
    <location>
        <begin position="416"/>
        <end position="582"/>
    </location>
</feature>
<comment type="cofactor">
    <cofactor evidence="1">
        <name>Mg(2+)</name>
        <dbReference type="ChEBI" id="CHEBI:18420"/>
    </cofactor>
</comment>
<keyword evidence="9 13" id="KW-0051">Antiviral defense</keyword>
<comment type="similarity">
    <text evidence="2">Belongs to the CRISPR-associated protein Cas9 family. Subtype II-A subfamily.</text>
</comment>
<evidence type="ECO:0000313" key="16">
    <source>
        <dbReference type="Proteomes" id="UP001060112"/>
    </source>
</evidence>
<keyword evidence="10 13" id="KW-0238">DNA-binding</keyword>
<evidence type="ECO:0000256" key="3">
    <source>
        <dbReference type="ARBA" id="ARBA00022722"/>
    </source>
</evidence>
<dbReference type="InterPro" id="IPR033114">
    <property type="entry name" value="HNH_CAS9"/>
</dbReference>
<evidence type="ECO:0000256" key="12">
    <source>
        <dbReference type="ARBA" id="ARBA00046380"/>
    </source>
</evidence>
<dbReference type="InterPro" id="IPR040656">
    <property type="entry name" value="Cas9_WED_dom"/>
</dbReference>
<dbReference type="InterPro" id="IPR041383">
    <property type="entry name" value="RuvC_III"/>
</dbReference>
<evidence type="ECO:0000256" key="11">
    <source>
        <dbReference type="ARBA" id="ARBA00023211"/>
    </source>
</evidence>
<organism evidence="15 16">
    <name type="scientific">Allocoprobacillus halotolerans</name>
    <dbReference type="NCBI Taxonomy" id="2944914"/>
    <lineage>
        <taxon>Bacteria</taxon>
        <taxon>Bacillati</taxon>
        <taxon>Bacillota</taxon>
        <taxon>Erysipelotrichia</taxon>
        <taxon>Erysipelotrichales</taxon>
        <taxon>Erysipelotrichaceae</taxon>
        <taxon>Allocoprobacillus</taxon>
    </lineage>
</organism>
<protein>
    <recommendedName>
        <fullName evidence="13">CRISPR-associated endonuclease Cas9</fullName>
        <ecNumber evidence="13">3.1.-.-</ecNumber>
    </recommendedName>
</protein>
<keyword evidence="6 13" id="KW-0378">Hydrolase</keyword>
<keyword evidence="3 13" id="KW-0540">Nuclease</keyword>
<keyword evidence="16" id="KW-1185">Reference proteome</keyword>
<dbReference type="Proteomes" id="UP001060112">
    <property type="component" value="Chromosome"/>
</dbReference>